<evidence type="ECO:0000256" key="5">
    <source>
        <dbReference type="ARBA" id="ARBA00023136"/>
    </source>
</evidence>
<dbReference type="SUPFAM" id="SSF58104">
    <property type="entry name" value="Methyl-accepting chemotaxis protein (MCP) signaling domain"/>
    <property type="match status" value="1"/>
</dbReference>
<feature type="domain" description="HAMP" evidence="11">
    <location>
        <begin position="221"/>
        <end position="274"/>
    </location>
</feature>
<evidence type="ECO:0000259" key="11">
    <source>
        <dbReference type="PROSITE" id="PS50885"/>
    </source>
</evidence>
<comment type="caution">
    <text evidence="12">The sequence shown here is derived from an EMBL/GenBank/DDBJ whole genome shotgun (WGS) entry which is preliminary data.</text>
</comment>
<dbReference type="SMART" id="SM00304">
    <property type="entry name" value="HAMP"/>
    <property type="match status" value="1"/>
</dbReference>
<dbReference type="Pfam" id="PF17200">
    <property type="entry name" value="sCache_2"/>
    <property type="match status" value="1"/>
</dbReference>
<comment type="subcellular location">
    <subcellularLocation>
        <location evidence="1">Cell membrane</location>
        <topology evidence="1">Multi-pass membrane protein</topology>
    </subcellularLocation>
</comment>
<evidence type="ECO:0000256" key="6">
    <source>
        <dbReference type="ARBA" id="ARBA00023224"/>
    </source>
</evidence>
<evidence type="ECO:0000256" key="9">
    <source>
        <dbReference type="SAM" id="Phobius"/>
    </source>
</evidence>
<comment type="similarity">
    <text evidence="7">Belongs to the methyl-accepting chemotaxis (MCP) protein family.</text>
</comment>
<keyword evidence="4 9" id="KW-1133">Transmembrane helix</keyword>
<reference evidence="12 13" key="1">
    <citation type="submission" date="2020-11" db="EMBL/GenBank/DDBJ databases">
        <title>Fusibacter basophilias sp. nov.</title>
        <authorList>
            <person name="Qiu D."/>
        </authorList>
    </citation>
    <scope>NUCLEOTIDE SEQUENCE [LARGE SCALE GENOMIC DNA]</scope>
    <source>
        <strain evidence="12 13">Q10-2</strain>
    </source>
</reference>
<keyword evidence="3 9" id="KW-0812">Transmembrane</keyword>
<evidence type="ECO:0000313" key="13">
    <source>
        <dbReference type="Proteomes" id="UP000614200"/>
    </source>
</evidence>
<proteinExistence type="inferred from homology"/>
<dbReference type="Pfam" id="PF00015">
    <property type="entry name" value="MCPsignal"/>
    <property type="match status" value="1"/>
</dbReference>
<evidence type="ECO:0000256" key="4">
    <source>
        <dbReference type="ARBA" id="ARBA00022989"/>
    </source>
</evidence>
<evidence type="ECO:0000259" key="10">
    <source>
        <dbReference type="PROSITE" id="PS50111"/>
    </source>
</evidence>
<sequence>MNLSIRRKLIVISSLLLIIPVVAIGVTSYFFAKNQLTLKGETILKNGVRQVMQLIDAKKVEVERGTISLEEAQEEIRVMLLGVKDADNSRPISKNIDLGPNGYFFAYSIDGVEVMHPSLEGTNVWEVEDKSDAGFKLVQAQIKVAENGGGFVTYAWTLPNSEEIGEKVTYQELDSDWGWVVCSGAYVEDFNKGADVILMVIFLVLILSLILGLLVITLFSGSFAKPIKAISTSLMEVSKNNLMVSEIHVDTNDEIGILASAYNTMLHNVRELVIAMQASSSVVTELAGSLVEVTDQTTHAINEVAKTIGEVAEAVNEEATLTEEAVGKVSELSRNIDGVKRSTNTVDKLALDADEQSKRGLETVKELINATEATNVATEKISNAIANVSDSTGKIHTITDAITGISEQTNLLALNASIEAARAGEAGRGFSVVADEIRKLAEQSANQVSEIKNIINEINAHSHLSVETMSELKKVTDQQNRSVSSTRVQFDAIAKGIGDLSSELVNIDRDVEQMLKLKEYIVDAMTGISASTEETSASTEAVSANTEEQLAGMMEISEQTASLDMLSKELEEIIKQFKI</sequence>
<dbReference type="PANTHER" id="PTHR32089">
    <property type="entry name" value="METHYL-ACCEPTING CHEMOTAXIS PROTEIN MCPB"/>
    <property type="match status" value="1"/>
</dbReference>
<keyword evidence="2" id="KW-1003">Cell membrane</keyword>
<dbReference type="InterPro" id="IPR003660">
    <property type="entry name" value="HAMP_dom"/>
</dbReference>
<keyword evidence="6 8" id="KW-0807">Transducer</keyword>
<dbReference type="InterPro" id="IPR004089">
    <property type="entry name" value="MCPsignal_dom"/>
</dbReference>
<dbReference type="PROSITE" id="PS50885">
    <property type="entry name" value="HAMP"/>
    <property type="match status" value="1"/>
</dbReference>
<dbReference type="SMART" id="SM00283">
    <property type="entry name" value="MA"/>
    <property type="match status" value="1"/>
</dbReference>
<dbReference type="Gene3D" id="3.30.450.20">
    <property type="entry name" value="PAS domain"/>
    <property type="match status" value="1"/>
</dbReference>
<dbReference type="PROSITE" id="PS50111">
    <property type="entry name" value="CHEMOTAXIS_TRANSDUC_2"/>
    <property type="match status" value="1"/>
</dbReference>
<evidence type="ECO:0000313" key="12">
    <source>
        <dbReference type="EMBL" id="MBF4692436.1"/>
    </source>
</evidence>
<feature type="transmembrane region" description="Helical" evidence="9">
    <location>
        <begin position="196"/>
        <end position="219"/>
    </location>
</feature>
<dbReference type="Pfam" id="PF00672">
    <property type="entry name" value="HAMP"/>
    <property type="match status" value="1"/>
</dbReference>
<evidence type="ECO:0000256" key="3">
    <source>
        <dbReference type="ARBA" id="ARBA00022692"/>
    </source>
</evidence>
<dbReference type="Proteomes" id="UP000614200">
    <property type="component" value="Unassembled WGS sequence"/>
</dbReference>
<evidence type="ECO:0000256" key="7">
    <source>
        <dbReference type="ARBA" id="ARBA00029447"/>
    </source>
</evidence>
<dbReference type="PANTHER" id="PTHR32089:SF112">
    <property type="entry name" value="LYSOZYME-LIKE PROTEIN-RELATED"/>
    <property type="match status" value="1"/>
</dbReference>
<protein>
    <submittedName>
        <fullName evidence="12">Cache domain-containing protein</fullName>
    </submittedName>
</protein>
<evidence type="ECO:0000256" key="8">
    <source>
        <dbReference type="PROSITE-ProRule" id="PRU00284"/>
    </source>
</evidence>
<dbReference type="Gene3D" id="6.10.340.10">
    <property type="match status" value="1"/>
</dbReference>
<feature type="domain" description="Methyl-accepting transducer" evidence="10">
    <location>
        <begin position="293"/>
        <end position="529"/>
    </location>
</feature>
<dbReference type="Gene3D" id="1.10.287.950">
    <property type="entry name" value="Methyl-accepting chemotaxis protein"/>
    <property type="match status" value="1"/>
</dbReference>
<evidence type="ECO:0000256" key="2">
    <source>
        <dbReference type="ARBA" id="ARBA00022475"/>
    </source>
</evidence>
<organism evidence="12 13">
    <name type="scientific">Fusibacter ferrireducens</name>
    <dbReference type="NCBI Taxonomy" id="2785058"/>
    <lineage>
        <taxon>Bacteria</taxon>
        <taxon>Bacillati</taxon>
        <taxon>Bacillota</taxon>
        <taxon>Clostridia</taxon>
        <taxon>Eubacteriales</taxon>
        <taxon>Eubacteriales Family XII. Incertae Sedis</taxon>
        <taxon>Fusibacter</taxon>
    </lineage>
</organism>
<accession>A0ABR9ZQ44</accession>
<dbReference type="InterPro" id="IPR033480">
    <property type="entry name" value="sCache_2"/>
</dbReference>
<dbReference type="SMART" id="SM01049">
    <property type="entry name" value="Cache_2"/>
    <property type="match status" value="1"/>
</dbReference>
<keyword evidence="13" id="KW-1185">Reference proteome</keyword>
<dbReference type="RefSeq" id="WP_194700666.1">
    <property type="nucleotide sequence ID" value="NZ_JADKNH010000002.1"/>
</dbReference>
<dbReference type="CDD" id="cd18774">
    <property type="entry name" value="PDC2_HK_sensor"/>
    <property type="match status" value="1"/>
</dbReference>
<evidence type="ECO:0000256" key="1">
    <source>
        <dbReference type="ARBA" id="ARBA00004651"/>
    </source>
</evidence>
<gene>
    <name evidence="12" type="ORF">ISU02_04875</name>
</gene>
<keyword evidence="5 9" id="KW-0472">Membrane</keyword>
<name>A0ABR9ZQ44_9FIRM</name>
<dbReference type="CDD" id="cd06225">
    <property type="entry name" value="HAMP"/>
    <property type="match status" value="1"/>
</dbReference>
<dbReference type="EMBL" id="JADKNH010000002">
    <property type="protein sequence ID" value="MBF4692436.1"/>
    <property type="molecule type" value="Genomic_DNA"/>
</dbReference>